<reference evidence="1 2" key="1">
    <citation type="submission" date="2013-11" db="EMBL/GenBank/DDBJ databases">
        <title>Draft genome of the bovine lungworm Dictyocaulus viviparus.</title>
        <authorList>
            <person name="Mitreva M."/>
        </authorList>
    </citation>
    <scope>NUCLEOTIDE SEQUENCE [LARGE SCALE GENOMIC DNA]</scope>
    <source>
        <strain evidence="1 2">HannoverDv2000</strain>
    </source>
</reference>
<organism evidence="1 2">
    <name type="scientific">Dictyocaulus viviparus</name>
    <name type="common">Bovine lungworm</name>
    <dbReference type="NCBI Taxonomy" id="29172"/>
    <lineage>
        <taxon>Eukaryota</taxon>
        <taxon>Metazoa</taxon>
        <taxon>Ecdysozoa</taxon>
        <taxon>Nematoda</taxon>
        <taxon>Chromadorea</taxon>
        <taxon>Rhabditida</taxon>
        <taxon>Rhabditina</taxon>
        <taxon>Rhabditomorpha</taxon>
        <taxon>Strongyloidea</taxon>
        <taxon>Metastrongylidae</taxon>
        <taxon>Dictyocaulus</taxon>
    </lineage>
</organism>
<gene>
    <name evidence="1" type="ORF">DICVIV_13403</name>
</gene>
<reference evidence="2" key="2">
    <citation type="journal article" date="2016" name="Sci. Rep.">
        <title>Dictyocaulus viviparus genome, variome and transcriptome elucidate lungworm biology and support future intervention.</title>
        <authorList>
            <person name="McNulty S.N."/>
            <person name="Strube C."/>
            <person name="Rosa B.A."/>
            <person name="Martin J.C."/>
            <person name="Tyagi R."/>
            <person name="Choi Y.J."/>
            <person name="Wang Q."/>
            <person name="Hallsworth Pepin K."/>
            <person name="Zhang X."/>
            <person name="Ozersky P."/>
            <person name="Wilson R.K."/>
            <person name="Sternberg P.W."/>
            <person name="Gasser R.B."/>
            <person name="Mitreva M."/>
        </authorList>
    </citation>
    <scope>NUCLEOTIDE SEQUENCE [LARGE SCALE GENOMIC DNA]</scope>
    <source>
        <strain evidence="2">HannoverDv2000</strain>
    </source>
</reference>
<sequence length="175" mass="20105">MENGHLYPGFYQKRDTGPLEGYPCVNDPGNVMKCDTSCLQAQLIDQQTGNVYTYRDCGTYLLHEFGREKYNLSNTQYAMILTDIDEDGNTWAFKFCNKEKCLRKTSRFIVLLDVRSELRYRSGLHYNGTANATEVGCLPMSLTNRQASYRRLSTILNPIQLSFHNENDIMETIAD</sequence>
<dbReference type="OrthoDB" id="5865623at2759"/>
<protein>
    <submittedName>
        <fullName evidence="1">Uncharacterized protein</fullName>
    </submittedName>
</protein>
<dbReference type="EMBL" id="KN717074">
    <property type="protein sequence ID" value="KJH40639.1"/>
    <property type="molecule type" value="Genomic_DNA"/>
</dbReference>
<evidence type="ECO:0000313" key="1">
    <source>
        <dbReference type="EMBL" id="KJH40639.1"/>
    </source>
</evidence>
<dbReference type="Proteomes" id="UP000053766">
    <property type="component" value="Unassembled WGS sequence"/>
</dbReference>
<keyword evidence="2" id="KW-1185">Reference proteome</keyword>
<accession>A0A0D8XAG9</accession>
<name>A0A0D8XAG9_DICVI</name>
<proteinExistence type="predicted"/>
<evidence type="ECO:0000313" key="2">
    <source>
        <dbReference type="Proteomes" id="UP000053766"/>
    </source>
</evidence>
<dbReference type="AlphaFoldDB" id="A0A0D8XAG9"/>